<evidence type="ECO:0000259" key="5">
    <source>
        <dbReference type="PROSITE" id="PS51006"/>
    </source>
</evidence>
<dbReference type="InterPro" id="IPR030373">
    <property type="entry name" value="PABS_CS"/>
</dbReference>
<dbReference type="SUPFAM" id="SSF53335">
    <property type="entry name" value="S-adenosyl-L-methionine-dependent methyltransferases"/>
    <property type="match status" value="1"/>
</dbReference>
<dbReference type="GO" id="GO:0016740">
    <property type="term" value="F:transferase activity"/>
    <property type="evidence" value="ECO:0007669"/>
    <property type="project" value="UniProtKB-UniRule"/>
</dbReference>
<evidence type="ECO:0000313" key="6">
    <source>
        <dbReference type="EnsemblPlants" id="Solyc06g053525.1.1"/>
    </source>
</evidence>
<organism evidence="6">
    <name type="scientific">Solanum lycopersicum</name>
    <name type="common">Tomato</name>
    <name type="synonym">Lycopersicon esculentum</name>
    <dbReference type="NCBI Taxonomy" id="4081"/>
    <lineage>
        <taxon>Eukaryota</taxon>
        <taxon>Viridiplantae</taxon>
        <taxon>Streptophyta</taxon>
        <taxon>Embryophyta</taxon>
        <taxon>Tracheophyta</taxon>
        <taxon>Spermatophyta</taxon>
        <taxon>Magnoliopsida</taxon>
        <taxon>eudicotyledons</taxon>
        <taxon>Gunneridae</taxon>
        <taxon>Pentapetalae</taxon>
        <taxon>asterids</taxon>
        <taxon>lamiids</taxon>
        <taxon>Solanales</taxon>
        <taxon>Solanaceae</taxon>
        <taxon>Solanoideae</taxon>
        <taxon>Solaneae</taxon>
        <taxon>Solanum</taxon>
        <taxon>Solanum subgen. Lycopersicon</taxon>
    </lineage>
</organism>
<dbReference type="Proteomes" id="UP000004994">
    <property type="component" value="Chromosome 6"/>
</dbReference>
<dbReference type="InterPro" id="IPR029063">
    <property type="entry name" value="SAM-dependent_MTases_sf"/>
</dbReference>
<comment type="similarity">
    <text evidence="1">Belongs to the spermidine/spermine synthase family.</text>
</comment>
<accession>A0A3Q7GTT0</accession>
<keyword evidence="4" id="KW-0812">Transmembrane</keyword>
<evidence type="ECO:0000256" key="4">
    <source>
        <dbReference type="SAM" id="Phobius"/>
    </source>
</evidence>
<comment type="caution">
    <text evidence="3">Lacks conserved residue(s) required for the propagation of feature annotation.</text>
</comment>
<keyword evidence="3" id="KW-0620">Polyamine biosynthesis</keyword>
<dbReference type="AlphaFoldDB" id="A0A3Q7GTT0"/>
<dbReference type="EnsemblPlants" id="Solyc06g053525.1.1">
    <property type="protein sequence ID" value="Solyc06g053525.1.1"/>
    <property type="gene ID" value="Solyc06g053525.1"/>
</dbReference>
<keyword evidence="4" id="KW-1133">Transmembrane helix</keyword>
<feature type="domain" description="PABS" evidence="5">
    <location>
        <begin position="1"/>
        <end position="41"/>
    </location>
</feature>
<evidence type="ECO:0000256" key="3">
    <source>
        <dbReference type="PROSITE-ProRule" id="PRU00354"/>
    </source>
</evidence>
<evidence type="ECO:0000256" key="1">
    <source>
        <dbReference type="ARBA" id="ARBA00007867"/>
    </source>
</evidence>
<dbReference type="Pfam" id="PF01564">
    <property type="entry name" value="Spermine_synth"/>
    <property type="match status" value="1"/>
</dbReference>
<keyword evidence="4" id="KW-0472">Membrane</keyword>
<protein>
    <recommendedName>
        <fullName evidence="5">PABS domain-containing protein</fullName>
    </recommendedName>
</protein>
<evidence type="ECO:0000313" key="7">
    <source>
        <dbReference type="Proteomes" id="UP000004994"/>
    </source>
</evidence>
<dbReference type="PROSITE" id="PS51006">
    <property type="entry name" value="PABS_2"/>
    <property type="match status" value="1"/>
</dbReference>
<feature type="transmembrane region" description="Helical" evidence="4">
    <location>
        <begin position="6"/>
        <end position="30"/>
    </location>
</feature>
<dbReference type="GO" id="GO:0006596">
    <property type="term" value="P:polyamine biosynthetic process"/>
    <property type="evidence" value="ECO:0007669"/>
    <property type="project" value="UniProtKB-UniRule"/>
</dbReference>
<name>A0A3Q7GTT0_SOLLC</name>
<proteinExistence type="inferred from homology"/>
<dbReference type="InterPro" id="IPR030374">
    <property type="entry name" value="PABS"/>
</dbReference>
<reference evidence="6" key="1">
    <citation type="journal article" date="2012" name="Nature">
        <title>The tomato genome sequence provides insights into fleshy fruit evolution.</title>
        <authorList>
            <consortium name="Tomato Genome Consortium"/>
        </authorList>
    </citation>
    <scope>NUCLEOTIDE SEQUENCE [LARGE SCALE GENOMIC DNA]</scope>
    <source>
        <strain evidence="6">cv. Heinz 1706</strain>
    </source>
</reference>
<keyword evidence="7" id="KW-1185">Reference proteome</keyword>
<dbReference type="Gramene" id="Solyc06g053525.1.1">
    <property type="protein sequence ID" value="Solyc06g053525.1.1"/>
    <property type="gene ID" value="Solyc06g053525.1"/>
</dbReference>
<dbReference type="Gene3D" id="3.40.50.150">
    <property type="entry name" value="Vaccinia Virus protein VP39"/>
    <property type="match status" value="1"/>
</dbReference>
<evidence type="ECO:0000256" key="2">
    <source>
        <dbReference type="ARBA" id="ARBA00022679"/>
    </source>
</evidence>
<reference evidence="6" key="2">
    <citation type="submission" date="2019-01" db="UniProtKB">
        <authorList>
            <consortium name="EnsemblPlants"/>
        </authorList>
    </citation>
    <scope>IDENTIFICATION</scope>
    <source>
        <strain evidence="6">cv. Heinz 1706</strain>
    </source>
</reference>
<dbReference type="InParanoid" id="A0A3Q7GTT0"/>
<keyword evidence="2 3" id="KW-0808">Transferase</keyword>
<dbReference type="PROSITE" id="PS01330">
    <property type="entry name" value="PABS_1"/>
    <property type="match status" value="1"/>
</dbReference>
<sequence>MLWGSYVEMIVHLPLIFQVLIIGGGMCFTLRELLRYPSGRN</sequence>